<dbReference type="InterPro" id="IPR013216">
    <property type="entry name" value="Methyltransf_11"/>
</dbReference>
<dbReference type="RefSeq" id="WP_055450780.1">
    <property type="nucleotide sequence ID" value="NZ_CYHF01000006.1"/>
</dbReference>
<dbReference type="Pfam" id="PF08241">
    <property type="entry name" value="Methyltransf_11"/>
    <property type="match status" value="1"/>
</dbReference>
<dbReference type="Gene3D" id="3.40.50.150">
    <property type="entry name" value="Vaccinia Virus protein VP39"/>
    <property type="match status" value="1"/>
</dbReference>
<dbReference type="CDD" id="cd02440">
    <property type="entry name" value="AdoMet_MTases"/>
    <property type="match status" value="1"/>
</dbReference>
<gene>
    <name evidence="2" type="ORF">Ga0061069_106111</name>
</gene>
<keyword evidence="2" id="KW-0489">Methyltransferase</keyword>
<sequence>MKQHALAAQQFGTTAAAYLTSAVHAQGQDLQRLGAMVRKTPTCRALDVGCGAGHASFALAAAGAQVTALDLSPDMLAIVAQEAQARGLQGLQTCQGQADELPFADARFDLVVTRFSAHHWPDVSAALREMRRVVRPDGALIVIDAVAPESPLCDTLLQTVELLRDASHVRDYRVSEWVALLEQAGFAAPDTDVWTLTMDFASWVARMRTPELRVQAIRDVLAKAPQEARYAMNIQADGSFDLPVAWMQTHAGSKRAN</sequence>
<name>A0A0K6I3W5_9BURK</name>
<protein>
    <submittedName>
        <fullName evidence="2">Methyltransferase domain</fullName>
    </submittedName>
</protein>
<dbReference type="GO" id="GO:0008757">
    <property type="term" value="F:S-adenosylmethionine-dependent methyltransferase activity"/>
    <property type="evidence" value="ECO:0007669"/>
    <property type="project" value="InterPro"/>
</dbReference>
<dbReference type="GO" id="GO:0032259">
    <property type="term" value="P:methylation"/>
    <property type="evidence" value="ECO:0007669"/>
    <property type="project" value="UniProtKB-KW"/>
</dbReference>
<evidence type="ECO:0000259" key="1">
    <source>
        <dbReference type="Pfam" id="PF08241"/>
    </source>
</evidence>
<dbReference type="OrthoDB" id="529208at2"/>
<accession>A0A0K6I3W5</accession>
<dbReference type="InterPro" id="IPR029063">
    <property type="entry name" value="SAM-dependent_MTases_sf"/>
</dbReference>
<evidence type="ECO:0000313" key="3">
    <source>
        <dbReference type="Proteomes" id="UP000183649"/>
    </source>
</evidence>
<dbReference type="STRING" id="339866.GCA_001418255_01903"/>
<dbReference type="PANTHER" id="PTHR43591:SF24">
    <property type="entry name" value="2-METHOXY-6-POLYPRENYL-1,4-BENZOQUINOL METHYLASE, MITOCHONDRIAL"/>
    <property type="match status" value="1"/>
</dbReference>
<keyword evidence="3" id="KW-1185">Reference proteome</keyword>
<reference evidence="3" key="1">
    <citation type="submission" date="2015-08" db="EMBL/GenBank/DDBJ databases">
        <authorList>
            <person name="Varghese N."/>
        </authorList>
    </citation>
    <scope>NUCLEOTIDE SEQUENCE [LARGE SCALE GENOMIC DNA]</scope>
    <source>
        <strain evidence="3">DSM 18181</strain>
    </source>
</reference>
<dbReference type="EMBL" id="CYHF01000006">
    <property type="protein sequence ID" value="CUA97844.1"/>
    <property type="molecule type" value="Genomic_DNA"/>
</dbReference>
<dbReference type="SUPFAM" id="SSF53335">
    <property type="entry name" value="S-adenosyl-L-methionine-dependent methyltransferases"/>
    <property type="match status" value="1"/>
</dbReference>
<evidence type="ECO:0000313" key="2">
    <source>
        <dbReference type="EMBL" id="CUA97844.1"/>
    </source>
</evidence>
<organism evidence="2 3">
    <name type="scientific">Thiomonas bhubaneswarensis</name>
    <dbReference type="NCBI Taxonomy" id="339866"/>
    <lineage>
        <taxon>Bacteria</taxon>
        <taxon>Pseudomonadati</taxon>
        <taxon>Pseudomonadota</taxon>
        <taxon>Betaproteobacteria</taxon>
        <taxon>Burkholderiales</taxon>
        <taxon>Thiomonas</taxon>
    </lineage>
</organism>
<keyword evidence="2" id="KW-0808">Transferase</keyword>
<proteinExistence type="predicted"/>
<feature type="domain" description="Methyltransferase type 11" evidence="1">
    <location>
        <begin position="46"/>
        <end position="142"/>
    </location>
</feature>
<dbReference type="AlphaFoldDB" id="A0A0K6I3W5"/>
<dbReference type="Proteomes" id="UP000183649">
    <property type="component" value="Unassembled WGS sequence"/>
</dbReference>
<dbReference type="PANTHER" id="PTHR43591">
    <property type="entry name" value="METHYLTRANSFERASE"/>
    <property type="match status" value="1"/>
</dbReference>